<accession>N9RBM2</accession>
<evidence type="ECO:0000313" key="1">
    <source>
        <dbReference type="EMBL" id="ENX55448.1"/>
    </source>
</evidence>
<organism evidence="1 2">
    <name type="scientific">Acinetobacter higginsii</name>
    <dbReference type="NCBI Taxonomy" id="70347"/>
    <lineage>
        <taxon>Bacteria</taxon>
        <taxon>Pseudomonadati</taxon>
        <taxon>Pseudomonadota</taxon>
        <taxon>Gammaproteobacteria</taxon>
        <taxon>Moraxellales</taxon>
        <taxon>Moraxellaceae</taxon>
        <taxon>Acinetobacter</taxon>
    </lineage>
</organism>
<dbReference type="AlphaFoldDB" id="N9T995"/>
<accession>N9T995</accession>
<protein>
    <submittedName>
        <fullName evidence="1">Uncharacterized protein</fullName>
    </submittedName>
</protein>
<dbReference type="Proteomes" id="UP000013084">
    <property type="component" value="Unassembled WGS sequence"/>
</dbReference>
<sequence length="49" mass="5652">MPSNVPPCDYNATFIALNWILARFVCIKIGKIYQFQAKTLFLYIKKAPT</sequence>
<evidence type="ECO:0000313" key="2">
    <source>
        <dbReference type="Proteomes" id="UP000013084"/>
    </source>
</evidence>
<reference evidence="1 2" key="1">
    <citation type="submission" date="2013-02" db="EMBL/GenBank/DDBJ databases">
        <title>The Genome Sequence of Acinetobacter sp. CIP 70.18.</title>
        <authorList>
            <consortium name="The Broad Institute Genome Sequencing Platform"/>
            <consortium name="The Broad Institute Genome Sequencing Center for Infectious Disease"/>
            <person name="Cerqueira G."/>
            <person name="Feldgarden M."/>
            <person name="Courvalin P."/>
            <person name="Perichon B."/>
            <person name="Grillot-Courvalin C."/>
            <person name="Clermont D."/>
            <person name="Rocha E."/>
            <person name="Yoon E.-J."/>
            <person name="Nemec A."/>
            <person name="Walker B."/>
            <person name="Young S.K."/>
            <person name="Zeng Q."/>
            <person name="Gargeya S."/>
            <person name="Fitzgerald M."/>
            <person name="Haas B."/>
            <person name="Abouelleil A."/>
            <person name="Alvarado L."/>
            <person name="Arachchi H.M."/>
            <person name="Berlin A.M."/>
            <person name="Chapman S.B."/>
            <person name="Dewar J."/>
            <person name="Goldberg J."/>
            <person name="Griggs A."/>
            <person name="Gujja S."/>
            <person name="Hansen M."/>
            <person name="Howarth C."/>
            <person name="Imamovic A."/>
            <person name="Larimer J."/>
            <person name="McCowan C."/>
            <person name="Murphy C."/>
            <person name="Neiman D."/>
            <person name="Pearson M."/>
            <person name="Priest M."/>
            <person name="Roberts A."/>
            <person name="Saif S."/>
            <person name="Shea T."/>
            <person name="Sisk P."/>
            <person name="Sykes S."/>
            <person name="Wortman J."/>
            <person name="Nusbaum C."/>
            <person name="Birren B."/>
        </authorList>
    </citation>
    <scope>NUCLEOTIDE SEQUENCE [LARGE SCALE GENOMIC DNA]</scope>
    <source>
        <strain evidence="1 2">CIP 70.18</strain>
    </source>
</reference>
<name>N9T995_9GAMM</name>
<comment type="caution">
    <text evidence="1">The sequence shown here is derived from an EMBL/GenBank/DDBJ whole genome shotgun (WGS) entry which is preliminary data.</text>
</comment>
<keyword evidence="2" id="KW-1185">Reference proteome</keyword>
<gene>
    <name evidence="1" type="ORF">F902_03518</name>
</gene>
<dbReference type="EMBL" id="APRN01000040">
    <property type="protein sequence ID" value="ENX55448.1"/>
    <property type="molecule type" value="Genomic_DNA"/>
</dbReference>
<dbReference type="HOGENOM" id="CLU_3131233_0_0_6"/>
<proteinExistence type="predicted"/>
<dbReference type="PATRIC" id="fig|1217700.3.peg.3419"/>